<comment type="caution">
    <text evidence="2">The sequence shown here is derived from an EMBL/GenBank/DDBJ whole genome shotgun (WGS) entry which is preliminary data.</text>
</comment>
<keyword evidence="1" id="KW-0472">Membrane</keyword>
<feature type="transmembrane region" description="Helical" evidence="1">
    <location>
        <begin position="57"/>
        <end position="78"/>
    </location>
</feature>
<feature type="transmembrane region" description="Helical" evidence="1">
    <location>
        <begin position="85"/>
        <end position="106"/>
    </location>
</feature>
<evidence type="ECO:0000256" key="1">
    <source>
        <dbReference type="SAM" id="Phobius"/>
    </source>
</evidence>
<reference evidence="2" key="1">
    <citation type="submission" date="2019-11" db="EMBL/GenBank/DDBJ databases">
        <title>Microbial mats filling the niche in hypersaline microbial mats.</title>
        <authorList>
            <person name="Wong H.L."/>
            <person name="Macleod F.I."/>
            <person name="White R.A. III"/>
            <person name="Burns B.P."/>
        </authorList>
    </citation>
    <scope>NUCLEOTIDE SEQUENCE</scope>
    <source>
        <strain evidence="2">Rbin_158</strain>
    </source>
</reference>
<name>A0A9D5Q7U2_9BACT</name>
<feature type="transmembrane region" description="Helical" evidence="1">
    <location>
        <begin position="112"/>
        <end position="130"/>
    </location>
</feature>
<accession>A0A9D5Q7U2</accession>
<keyword evidence="1" id="KW-1133">Transmembrane helix</keyword>
<dbReference type="EMBL" id="WJJP01000638">
    <property type="protein sequence ID" value="MBD3326803.1"/>
    <property type="molecule type" value="Genomic_DNA"/>
</dbReference>
<evidence type="ECO:0000313" key="3">
    <source>
        <dbReference type="Proteomes" id="UP000649604"/>
    </source>
</evidence>
<dbReference type="AlphaFoldDB" id="A0A9D5Q7U2"/>
<feature type="transmembrane region" description="Helical" evidence="1">
    <location>
        <begin position="23"/>
        <end position="45"/>
    </location>
</feature>
<dbReference type="Proteomes" id="UP000649604">
    <property type="component" value="Unassembled WGS sequence"/>
</dbReference>
<organism evidence="2 3">
    <name type="scientific">candidate division KSB3 bacterium</name>
    <dbReference type="NCBI Taxonomy" id="2044937"/>
    <lineage>
        <taxon>Bacteria</taxon>
        <taxon>candidate division KSB3</taxon>
    </lineage>
</organism>
<protein>
    <submittedName>
        <fullName evidence="2">Transporter</fullName>
    </submittedName>
</protein>
<keyword evidence="1" id="KW-0812">Transmembrane</keyword>
<evidence type="ECO:0000313" key="2">
    <source>
        <dbReference type="EMBL" id="MBD3326803.1"/>
    </source>
</evidence>
<proteinExistence type="predicted"/>
<gene>
    <name evidence="2" type="ORF">GF339_19620</name>
</gene>
<sequence>MAAIGNGIFAFGQRKSVPTAHPFIFLTCALTVCIALFLIASLFFPKVDVLQFIQTNYPWFITSGAGFFLTFIGFYLLYTRFGASYYVLYAVLSILTTSVIVGLIIFREQFTLYHGLSICTAIVTIVLFALGNAQR</sequence>